<dbReference type="Gene3D" id="2.60.120.10">
    <property type="entry name" value="Jelly Rolls"/>
    <property type="match status" value="1"/>
</dbReference>
<dbReference type="InterPro" id="IPR013096">
    <property type="entry name" value="Cupin_2"/>
</dbReference>
<dbReference type="PANTHER" id="PTHR36114">
    <property type="entry name" value="16.7 KDA PROTEIN IN WHIE LOCUS"/>
    <property type="match status" value="1"/>
</dbReference>
<dbReference type="OrthoDB" id="9794183at2"/>
<dbReference type="InterPro" id="IPR014710">
    <property type="entry name" value="RmlC-like_jellyroll"/>
</dbReference>
<keyword evidence="3" id="KW-1185">Reference proteome</keyword>
<dbReference type="EMBL" id="QRDY01000001">
    <property type="protein sequence ID" value="RED66162.1"/>
    <property type="molecule type" value="Genomic_DNA"/>
</dbReference>
<dbReference type="Pfam" id="PF07883">
    <property type="entry name" value="Cupin_2"/>
    <property type="match status" value="1"/>
</dbReference>
<evidence type="ECO:0000313" key="2">
    <source>
        <dbReference type="EMBL" id="RED66162.1"/>
    </source>
</evidence>
<organism evidence="2 3">
    <name type="scientific">Cohnella lupini</name>
    <dbReference type="NCBI Taxonomy" id="1294267"/>
    <lineage>
        <taxon>Bacteria</taxon>
        <taxon>Bacillati</taxon>
        <taxon>Bacillota</taxon>
        <taxon>Bacilli</taxon>
        <taxon>Bacillales</taxon>
        <taxon>Paenibacillaceae</taxon>
        <taxon>Cohnella</taxon>
    </lineage>
</organism>
<dbReference type="AlphaFoldDB" id="A0A3D9IWP2"/>
<dbReference type="PANTHER" id="PTHR36114:SF1">
    <property type="entry name" value="16.7 KDA PROTEIN IN WHIE LOCUS"/>
    <property type="match status" value="1"/>
</dbReference>
<protein>
    <recommendedName>
        <fullName evidence="1">Cupin type-2 domain-containing protein</fullName>
    </recommendedName>
</protein>
<dbReference type="Proteomes" id="UP000256869">
    <property type="component" value="Unassembled WGS sequence"/>
</dbReference>
<reference evidence="2 3" key="1">
    <citation type="submission" date="2018-07" db="EMBL/GenBank/DDBJ databases">
        <title>Genomic Encyclopedia of Type Strains, Phase III (KMG-III): the genomes of soil and plant-associated and newly described type strains.</title>
        <authorList>
            <person name="Whitman W."/>
        </authorList>
    </citation>
    <scope>NUCLEOTIDE SEQUENCE [LARGE SCALE GENOMIC DNA]</scope>
    <source>
        <strain evidence="2 3">CECT 8236</strain>
    </source>
</reference>
<comment type="caution">
    <text evidence="2">The sequence shown here is derived from an EMBL/GenBank/DDBJ whole genome shotgun (WGS) entry which is preliminary data.</text>
</comment>
<dbReference type="InterPro" id="IPR052044">
    <property type="entry name" value="PKS_Associated_Protein"/>
</dbReference>
<gene>
    <name evidence="2" type="ORF">DFP95_101660</name>
</gene>
<accession>A0A3D9IWP2</accession>
<name>A0A3D9IWP2_9BACL</name>
<evidence type="ECO:0000313" key="3">
    <source>
        <dbReference type="Proteomes" id="UP000256869"/>
    </source>
</evidence>
<dbReference type="CDD" id="cd02226">
    <property type="entry name" value="cupin_YdbB-like"/>
    <property type="match status" value="1"/>
</dbReference>
<proteinExistence type="predicted"/>
<sequence length="106" mass="12284">MTEKINIYEITKNINEYANFIIGEVNDHVVRAAVIDGDFHWHKHDNCDELFIVVEGELFIDFEDKTISLKPGDVFTVKANIMHRTRSTRKTVNLCFEKAENEINGN</sequence>
<dbReference type="InterPro" id="IPR011051">
    <property type="entry name" value="RmlC_Cupin_sf"/>
</dbReference>
<evidence type="ECO:0000259" key="1">
    <source>
        <dbReference type="Pfam" id="PF07883"/>
    </source>
</evidence>
<dbReference type="RefSeq" id="WP_115991104.1">
    <property type="nucleotide sequence ID" value="NZ_QRDY01000001.1"/>
</dbReference>
<feature type="domain" description="Cupin type-2" evidence="1">
    <location>
        <begin position="38"/>
        <end position="89"/>
    </location>
</feature>
<dbReference type="SUPFAM" id="SSF51182">
    <property type="entry name" value="RmlC-like cupins"/>
    <property type="match status" value="1"/>
</dbReference>